<dbReference type="AlphaFoldDB" id="U5LCW4"/>
<dbReference type="Proteomes" id="UP000017805">
    <property type="component" value="Chromosome"/>
</dbReference>
<proteinExistence type="inferred from homology"/>
<dbReference type="PRINTS" id="PR00081">
    <property type="entry name" value="GDHRDH"/>
</dbReference>
<dbReference type="PANTHER" id="PTHR42760">
    <property type="entry name" value="SHORT-CHAIN DEHYDROGENASES/REDUCTASES FAMILY MEMBER"/>
    <property type="match status" value="1"/>
</dbReference>
<name>U5LCW4_9BACI</name>
<dbReference type="InterPro" id="IPR036291">
    <property type="entry name" value="NAD(P)-bd_dom_sf"/>
</dbReference>
<dbReference type="FunFam" id="3.40.50.720:FF:000084">
    <property type="entry name" value="Short-chain dehydrogenase reductase"/>
    <property type="match status" value="1"/>
</dbReference>
<dbReference type="InterPro" id="IPR002347">
    <property type="entry name" value="SDR_fam"/>
</dbReference>
<dbReference type="GO" id="GO:0016616">
    <property type="term" value="F:oxidoreductase activity, acting on the CH-OH group of donors, NAD or NADP as acceptor"/>
    <property type="evidence" value="ECO:0007669"/>
    <property type="project" value="TreeGrafter"/>
</dbReference>
<keyword evidence="2" id="KW-0560">Oxidoreductase</keyword>
<evidence type="ECO:0000256" key="2">
    <source>
        <dbReference type="ARBA" id="ARBA00023002"/>
    </source>
</evidence>
<organism evidence="3 4">
    <name type="scientific">Bacillus infantis NRRL B-14911</name>
    <dbReference type="NCBI Taxonomy" id="1367477"/>
    <lineage>
        <taxon>Bacteria</taxon>
        <taxon>Bacillati</taxon>
        <taxon>Bacillota</taxon>
        <taxon>Bacilli</taxon>
        <taxon>Bacillales</taxon>
        <taxon>Bacillaceae</taxon>
        <taxon>Bacillus</taxon>
    </lineage>
</organism>
<dbReference type="GO" id="GO:0008206">
    <property type="term" value="P:bile acid metabolic process"/>
    <property type="evidence" value="ECO:0007669"/>
    <property type="project" value="UniProtKB-ARBA"/>
</dbReference>
<dbReference type="Gene3D" id="3.40.50.720">
    <property type="entry name" value="NAD(P)-binding Rossmann-like Domain"/>
    <property type="match status" value="1"/>
</dbReference>
<dbReference type="HOGENOM" id="CLU_010194_1_1_9"/>
<dbReference type="EMBL" id="CP006643">
    <property type="protein sequence ID" value="AGX05218.1"/>
    <property type="molecule type" value="Genomic_DNA"/>
</dbReference>
<dbReference type="PANTHER" id="PTHR42760:SF115">
    <property type="entry name" value="3-OXOACYL-[ACYL-CARRIER-PROTEIN] REDUCTASE FABG"/>
    <property type="match status" value="1"/>
</dbReference>
<reference evidence="3 4" key="1">
    <citation type="submission" date="2013-07" db="EMBL/GenBank/DDBJ databases">
        <title>Complete genome sequence of Bacillus infantis NRRL B-14911 that has potential to induce cardiac disease by antigenic mimicry.</title>
        <authorList>
            <person name="Massilamany C."/>
            <person name="Smith T.P.L."/>
            <person name="Loy J.D."/>
            <person name="Barletta R."/>
            <person name="Reddy J."/>
        </authorList>
    </citation>
    <scope>NUCLEOTIDE SEQUENCE [LARGE SCALE GENOMIC DNA]</scope>
    <source>
        <strain evidence="3 4">NRRL B-14911</strain>
    </source>
</reference>
<dbReference type="PRINTS" id="PR00080">
    <property type="entry name" value="SDRFAMILY"/>
</dbReference>
<evidence type="ECO:0000313" key="4">
    <source>
        <dbReference type="Proteomes" id="UP000017805"/>
    </source>
</evidence>
<dbReference type="SUPFAM" id="SSF51735">
    <property type="entry name" value="NAD(P)-binding Rossmann-fold domains"/>
    <property type="match status" value="1"/>
</dbReference>
<dbReference type="NCBIfam" id="NF005559">
    <property type="entry name" value="PRK07231.1"/>
    <property type="match status" value="1"/>
</dbReference>
<dbReference type="Pfam" id="PF13561">
    <property type="entry name" value="adh_short_C2"/>
    <property type="match status" value="1"/>
</dbReference>
<sequence>MLYVKIYMNFLKRVMDMYLPDFRVEGKKALVTGAGRGIGRALAIGLAEAGADVALLARTKADLEETAAEVRKTGREAIVIQADAVKREDVHNAVKTAAEHWGRLDIAVNNAGMNIRSKALDVTDEEWQTIMDTNLKSAFMVSQEAGRVMKDSGTPGRIITIASVAGHVALRTGVVYAATKAALIQMTKVLAMEWGPYNINVNAIGPWYFKTPLTEKLLADPEYLQEILDVTPLNRVGELEELVGPTVFLASAAGSYVTGQTLFVDGGMTIKGF</sequence>
<dbReference type="STRING" id="1367477.N288_16655"/>
<protein>
    <submittedName>
        <fullName evidence="3">2-deoxy-D-gluconate 3-dehydrogenase</fullName>
    </submittedName>
</protein>
<dbReference type="KEGG" id="bif:N288_16655"/>
<evidence type="ECO:0000256" key="1">
    <source>
        <dbReference type="ARBA" id="ARBA00006484"/>
    </source>
</evidence>
<dbReference type="PATRIC" id="fig|1367477.3.peg.3314"/>
<dbReference type="InterPro" id="IPR020904">
    <property type="entry name" value="Sc_DH/Rdtase_CS"/>
</dbReference>
<gene>
    <name evidence="3" type="ORF">N288_16655</name>
</gene>
<evidence type="ECO:0000313" key="3">
    <source>
        <dbReference type="EMBL" id="AGX05218.1"/>
    </source>
</evidence>
<accession>U5LCW4</accession>
<dbReference type="PROSITE" id="PS00061">
    <property type="entry name" value="ADH_SHORT"/>
    <property type="match status" value="1"/>
</dbReference>
<keyword evidence="4" id="KW-1185">Reference proteome</keyword>
<comment type="similarity">
    <text evidence="1">Belongs to the short-chain dehydrogenases/reductases (SDR) family.</text>
</comment>